<evidence type="ECO:0000313" key="3">
    <source>
        <dbReference type="Proteomes" id="UP001054837"/>
    </source>
</evidence>
<feature type="compositionally biased region" description="Gly residues" evidence="1">
    <location>
        <begin position="167"/>
        <end position="180"/>
    </location>
</feature>
<dbReference type="Proteomes" id="UP001054837">
    <property type="component" value="Unassembled WGS sequence"/>
</dbReference>
<gene>
    <name evidence="2" type="ORF">CDAR_286661</name>
</gene>
<feature type="region of interest" description="Disordered" evidence="1">
    <location>
        <begin position="151"/>
        <end position="193"/>
    </location>
</feature>
<accession>A0AAV4UU55</accession>
<evidence type="ECO:0000256" key="1">
    <source>
        <dbReference type="SAM" id="MobiDB-lite"/>
    </source>
</evidence>
<comment type="caution">
    <text evidence="2">The sequence shown here is derived from an EMBL/GenBank/DDBJ whole genome shotgun (WGS) entry which is preliminary data.</text>
</comment>
<reference evidence="2 3" key="1">
    <citation type="submission" date="2021-06" db="EMBL/GenBank/DDBJ databases">
        <title>Caerostris darwini draft genome.</title>
        <authorList>
            <person name="Kono N."/>
            <person name="Arakawa K."/>
        </authorList>
    </citation>
    <scope>NUCLEOTIDE SEQUENCE [LARGE SCALE GENOMIC DNA]</scope>
</reference>
<evidence type="ECO:0000313" key="2">
    <source>
        <dbReference type="EMBL" id="GIY61276.1"/>
    </source>
</evidence>
<sequence>MQLLVDVGIVVEKNKTTKDVAKTISVPPVLKCDSRQTQVAWSLDALRRHLAHGGDPGHRGFAPLPRHARAEHQERQGFPAGVLRGQPAVVQGGGSSLLAHTGDQRFPGARGDGGQQVRPGHPSPGSPGDGGAAGGRHHGGVRVLRGLSQVRHQRQGRVPAATADGQDPGGGAGGAAGGAGPVQEEEHEALQETQPQALLLQQHGLRPQEEPTFPGTSPTYPGHDGQAARLLQESQGQSEVRADLRLTVVEIYLLSFVRAVLQK</sequence>
<organism evidence="2 3">
    <name type="scientific">Caerostris darwini</name>
    <dbReference type="NCBI Taxonomy" id="1538125"/>
    <lineage>
        <taxon>Eukaryota</taxon>
        <taxon>Metazoa</taxon>
        <taxon>Ecdysozoa</taxon>
        <taxon>Arthropoda</taxon>
        <taxon>Chelicerata</taxon>
        <taxon>Arachnida</taxon>
        <taxon>Araneae</taxon>
        <taxon>Araneomorphae</taxon>
        <taxon>Entelegynae</taxon>
        <taxon>Araneoidea</taxon>
        <taxon>Araneidae</taxon>
        <taxon>Caerostris</taxon>
    </lineage>
</organism>
<protein>
    <submittedName>
        <fullName evidence="2">Uncharacterized protein</fullName>
    </submittedName>
</protein>
<dbReference type="EMBL" id="BPLQ01011930">
    <property type="protein sequence ID" value="GIY61276.1"/>
    <property type="molecule type" value="Genomic_DNA"/>
</dbReference>
<keyword evidence="3" id="KW-1185">Reference proteome</keyword>
<feature type="region of interest" description="Disordered" evidence="1">
    <location>
        <begin position="85"/>
        <end position="139"/>
    </location>
</feature>
<name>A0AAV4UU55_9ARAC</name>
<dbReference type="AlphaFoldDB" id="A0AAV4UU55"/>
<proteinExistence type="predicted"/>